<dbReference type="EMBL" id="WVTB01000094">
    <property type="protein sequence ID" value="KAF3798541.1"/>
    <property type="molecule type" value="Genomic_DNA"/>
</dbReference>
<dbReference type="GeneID" id="69022350"/>
<feature type="region of interest" description="Disordered" evidence="1">
    <location>
        <begin position="76"/>
        <end position="120"/>
    </location>
</feature>
<proteinExistence type="predicted"/>
<keyword evidence="3" id="KW-1185">Reference proteome</keyword>
<comment type="caution">
    <text evidence="2">The sequence shown here is derived from an EMBL/GenBank/DDBJ whole genome shotgun (WGS) entry which is preliminary data.</text>
</comment>
<organism evidence="2 3">
    <name type="scientific">Colletotrichum gloeosporioides</name>
    <name type="common">Anthracnose fungus</name>
    <name type="synonym">Glomerella cingulata</name>
    <dbReference type="NCBI Taxonomy" id="474922"/>
    <lineage>
        <taxon>Eukaryota</taxon>
        <taxon>Fungi</taxon>
        <taxon>Dikarya</taxon>
        <taxon>Ascomycota</taxon>
        <taxon>Pezizomycotina</taxon>
        <taxon>Sordariomycetes</taxon>
        <taxon>Hypocreomycetidae</taxon>
        <taxon>Glomerellales</taxon>
        <taxon>Glomerellaceae</taxon>
        <taxon>Colletotrichum</taxon>
        <taxon>Colletotrichum gloeosporioides species complex</taxon>
    </lineage>
</organism>
<feature type="compositionally biased region" description="Basic and acidic residues" evidence="1">
    <location>
        <begin position="81"/>
        <end position="93"/>
    </location>
</feature>
<dbReference type="RefSeq" id="XP_045257701.1">
    <property type="nucleotide sequence ID" value="XM_045415057.1"/>
</dbReference>
<reference evidence="2" key="2">
    <citation type="submission" date="2020-03" db="EMBL/GenBank/DDBJ databases">
        <authorList>
            <person name="Fu F.-F."/>
            <person name="Chen J."/>
        </authorList>
    </citation>
    <scope>NUCLEOTIDE SEQUENCE</scope>
    <source>
        <strain evidence="2">Lc1</strain>
    </source>
</reference>
<accession>A0A8H4C7E4</accession>
<evidence type="ECO:0000313" key="2">
    <source>
        <dbReference type="EMBL" id="KAF3798541.1"/>
    </source>
</evidence>
<evidence type="ECO:0000256" key="1">
    <source>
        <dbReference type="SAM" id="MobiDB-lite"/>
    </source>
</evidence>
<reference evidence="2" key="1">
    <citation type="journal article" date="2020" name="Phytopathology">
        <title>Genome sequence and comparative analysis of Colletotrichum gloeosporioides isolated from Liriodendron leaves.</title>
        <authorList>
            <person name="Fu F.F."/>
            <person name="Hao Z."/>
            <person name="Wang P."/>
            <person name="Lu Y."/>
            <person name="Xue L.J."/>
            <person name="Wei G."/>
            <person name="Tian Y."/>
            <person name="Baishi H."/>
            <person name="Xu H."/>
            <person name="Shi J."/>
            <person name="Cheng T."/>
            <person name="Wang G."/>
            <person name="Yi Y."/>
            <person name="Chen J."/>
        </authorList>
    </citation>
    <scope>NUCLEOTIDE SEQUENCE</scope>
    <source>
        <strain evidence="2">Lc1</strain>
    </source>
</reference>
<sequence>MADPEDEAETSLTKFVECTPARGTLKADKADAASAPGSESDTAGDFLTDDLGAGSLCHIPTGTTPRGWTWVRAGFRTAPFRKPDSERRTRAPEEAPNSNIPCFYDGPRSSSVDWGQLGAK</sequence>
<name>A0A8H4C7E4_COLGL</name>
<protein>
    <submittedName>
        <fullName evidence="2">Uncharacterized protein</fullName>
    </submittedName>
</protein>
<dbReference type="AlphaFoldDB" id="A0A8H4C7E4"/>
<dbReference type="Proteomes" id="UP000613401">
    <property type="component" value="Unassembled WGS sequence"/>
</dbReference>
<feature type="region of interest" description="Disordered" evidence="1">
    <location>
        <begin position="23"/>
        <end position="47"/>
    </location>
</feature>
<gene>
    <name evidence="2" type="ORF">GCG54_00015245</name>
</gene>
<evidence type="ECO:0000313" key="3">
    <source>
        <dbReference type="Proteomes" id="UP000613401"/>
    </source>
</evidence>